<accession>A0ABV0QEF0</accession>
<feature type="compositionally biased region" description="Polar residues" evidence="1">
    <location>
        <begin position="82"/>
        <end position="92"/>
    </location>
</feature>
<dbReference type="Proteomes" id="UP001434883">
    <property type="component" value="Unassembled WGS sequence"/>
</dbReference>
<gene>
    <name evidence="2" type="ORF">XENOCAPTIV_024742</name>
</gene>
<evidence type="ECO:0000313" key="2">
    <source>
        <dbReference type="EMBL" id="MEQ2194165.1"/>
    </source>
</evidence>
<evidence type="ECO:0000313" key="3">
    <source>
        <dbReference type="Proteomes" id="UP001434883"/>
    </source>
</evidence>
<keyword evidence="3" id="KW-1185">Reference proteome</keyword>
<comment type="caution">
    <text evidence="2">The sequence shown here is derived from an EMBL/GenBank/DDBJ whole genome shotgun (WGS) entry which is preliminary data.</text>
</comment>
<organism evidence="2 3">
    <name type="scientific">Xenoophorus captivus</name>
    <dbReference type="NCBI Taxonomy" id="1517983"/>
    <lineage>
        <taxon>Eukaryota</taxon>
        <taxon>Metazoa</taxon>
        <taxon>Chordata</taxon>
        <taxon>Craniata</taxon>
        <taxon>Vertebrata</taxon>
        <taxon>Euteleostomi</taxon>
        <taxon>Actinopterygii</taxon>
        <taxon>Neopterygii</taxon>
        <taxon>Teleostei</taxon>
        <taxon>Neoteleostei</taxon>
        <taxon>Acanthomorphata</taxon>
        <taxon>Ovalentaria</taxon>
        <taxon>Atherinomorphae</taxon>
        <taxon>Cyprinodontiformes</taxon>
        <taxon>Goodeidae</taxon>
        <taxon>Xenoophorus</taxon>
    </lineage>
</organism>
<dbReference type="EMBL" id="JAHRIN010008987">
    <property type="protein sequence ID" value="MEQ2194165.1"/>
    <property type="molecule type" value="Genomic_DNA"/>
</dbReference>
<feature type="region of interest" description="Disordered" evidence="1">
    <location>
        <begin position="65"/>
        <end position="102"/>
    </location>
</feature>
<name>A0ABV0QEF0_9TELE</name>
<evidence type="ECO:0000256" key="1">
    <source>
        <dbReference type="SAM" id="MobiDB-lite"/>
    </source>
</evidence>
<protein>
    <submittedName>
        <fullName evidence="2">Uncharacterized protein</fullName>
    </submittedName>
</protein>
<reference evidence="2 3" key="1">
    <citation type="submission" date="2021-06" db="EMBL/GenBank/DDBJ databases">
        <authorList>
            <person name="Palmer J.M."/>
        </authorList>
    </citation>
    <scope>NUCLEOTIDE SEQUENCE [LARGE SCALE GENOMIC DNA]</scope>
    <source>
        <strain evidence="2 3">XC_2019</strain>
        <tissue evidence="2">Muscle</tissue>
    </source>
</reference>
<proteinExistence type="predicted"/>
<sequence>MSLWERCLGTGSRWAKRLISGVRLSIDVFVVPGFHPRHRRSLFILPQQYDCCLLDMRWGCGAEDRLNNPGTGLRPLGRKLNTGRNSSRSQSPRHIFLHSRPH</sequence>